<dbReference type="GO" id="GO:0016829">
    <property type="term" value="F:lyase activity"/>
    <property type="evidence" value="ECO:0007669"/>
    <property type="project" value="UniProtKB-KW"/>
</dbReference>
<evidence type="ECO:0000259" key="1">
    <source>
        <dbReference type="Pfam" id="PF12708"/>
    </source>
</evidence>
<dbReference type="SUPFAM" id="SSF51126">
    <property type="entry name" value="Pectin lyase-like"/>
    <property type="match status" value="1"/>
</dbReference>
<dbReference type="AlphaFoldDB" id="A0A1H8LR70"/>
<sequence>MNKTITDGIVLMPTPFAAGLDVWSSGNGTAGSPTYENASNAAFVPADQDFGGALELLKTQATQWLRYMIRTPIEPGCYLRITARVKAVSGNLPSVRIAGWAGRGNDVAVDGIPETGPSVPLTSYGEVVEVSAIVGPGARGGVDMVWGGAPTYGYFGLDLIGPSGGVVRIDDLVIEDITGAYLRKVIPVVDVVDFGAKGDGVTDDSAAFEAADAASAGREIIVPAGTYYLGQDVTIDTRIRFEGMVTQPRNRRFLLRKNFDLASYIDAFGDEVEAFKKAFQALLSNADHESLDLGGRRIDVFGPIDMAEAANETVFEIRRVIRNGQFNVKSGTGWNLGTVTATAQYNPASNPTRLSNVSNLATIEVGARVEGTGVGREVFVRSRNLSAGTIELSAPLWGAAANQSYTFTRYRYVLDFSGFTKMSKFTIDDVDFQMDGKASGILLPPLGETFQIRDVSMTKPSHRGITSHGRGCQDLMVDRCLFVSDEQPVAAPQRISVGFNVNANDAKIRDSRFQRFGTTMVLNGSGHIIVGNHWFQGDNTPDGPLTAGCVFTQTNPKTIITGNYIDNCHIEMSNQYEPFPDFANQFSFGGLSLTGNIFNALNAADWFTFIVVKPFGTGHFIQGLSVTGNTFRSINGPLNRVERVDDSIAPLDASRHRVIDFSANSFNNILQETINPVTLEFTQGSAAQNWTLDPGPWLPFGAWSRTVPGVAAQGSITDSGGSAVYDMPAATPLEGPANNRVRLRWSKAVKGKVQLTVRCDRPY</sequence>
<dbReference type="InterPro" id="IPR011050">
    <property type="entry name" value="Pectin_lyase_fold/virulence"/>
</dbReference>
<dbReference type="Pfam" id="PF12708">
    <property type="entry name" value="Pect-lyase_RHGA_epim"/>
    <property type="match status" value="1"/>
</dbReference>
<dbReference type="InterPro" id="IPR012334">
    <property type="entry name" value="Pectin_lyas_fold"/>
</dbReference>
<organism evidence="2 3">
    <name type="scientific">Palleronia pelagia</name>
    <dbReference type="NCBI Taxonomy" id="387096"/>
    <lineage>
        <taxon>Bacteria</taxon>
        <taxon>Pseudomonadati</taxon>
        <taxon>Pseudomonadota</taxon>
        <taxon>Alphaproteobacteria</taxon>
        <taxon>Rhodobacterales</taxon>
        <taxon>Roseobacteraceae</taxon>
        <taxon>Palleronia</taxon>
    </lineage>
</organism>
<dbReference type="Gene3D" id="2.160.20.10">
    <property type="entry name" value="Single-stranded right-handed beta-helix, Pectin lyase-like"/>
    <property type="match status" value="1"/>
</dbReference>
<protein>
    <submittedName>
        <fullName evidence="2">Pectate lyase superfamily protein</fullName>
    </submittedName>
</protein>
<dbReference type="EMBL" id="FOCM01000011">
    <property type="protein sequence ID" value="SEO07358.1"/>
    <property type="molecule type" value="Genomic_DNA"/>
</dbReference>
<dbReference type="OrthoDB" id="7749009at2"/>
<dbReference type="InterPro" id="IPR024535">
    <property type="entry name" value="RHGA/B-epi-like_pectate_lyase"/>
</dbReference>
<keyword evidence="3" id="KW-1185">Reference proteome</keyword>
<dbReference type="Proteomes" id="UP000199372">
    <property type="component" value="Unassembled WGS sequence"/>
</dbReference>
<evidence type="ECO:0000313" key="2">
    <source>
        <dbReference type="EMBL" id="SEO07358.1"/>
    </source>
</evidence>
<accession>A0A1H8LR70</accession>
<name>A0A1H8LR70_9RHOB</name>
<dbReference type="RefSeq" id="WP_091846668.1">
    <property type="nucleotide sequence ID" value="NZ_FOCM01000011.1"/>
</dbReference>
<feature type="domain" description="Rhamnogalacturonase A/B/Epimerase-like pectate lyase" evidence="1">
    <location>
        <begin position="189"/>
        <end position="243"/>
    </location>
</feature>
<gene>
    <name evidence="2" type="ORF">SAMN04488011_11148</name>
</gene>
<evidence type="ECO:0000313" key="3">
    <source>
        <dbReference type="Proteomes" id="UP000199372"/>
    </source>
</evidence>
<reference evidence="3" key="1">
    <citation type="submission" date="2016-10" db="EMBL/GenBank/DDBJ databases">
        <authorList>
            <person name="Varghese N."/>
            <person name="Submissions S."/>
        </authorList>
    </citation>
    <scope>NUCLEOTIDE SEQUENCE [LARGE SCALE GENOMIC DNA]</scope>
    <source>
        <strain evidence="3">DSM 26893</strain>
    </source>
</reference>
<proteinExistence type="predicted"/>
<keyword evidence="2" id="KW-0456">Lyase</keyword>